<keyword evidence="2" id="KW-0560">Oxidoreductase</keyword>
<sequence>PRIRREPKGVGLIISLWNFPFFLATMPIIGALAAGSCWVLKPSELSPSSSKILGVLVPRYLDQRACRVIQGGVEETTALLDLKWDHIFYTGNARSARHIAQKAAVHLTPTTLELGGKCPVLLDPSSTDLDLAAKRILPGKCLKSGWVLNYSCLHRA</sequence>
<dbReference type="SUPFAM" id="SSF53720">
    <property type="entry name" value="ALDH-like"/>
    <property type="match status" value="1"/>
</dbReference>
<evidence type="ECO:0000259" key="4">
    <source>
        <dbReference type="Pfam" id="PF00171"/>
    </source>
</evidence>
<keyword evidence="3" id="KW-0812">Transmembrane</keyword>
<reference evidence="5" key="1">
    <citation type="submission" date="2023-06" db="EMBL/GenBank/DDBJ databases">
        <authorList>
            <consortium name="Lawrence Berkeley National Laboratory"/>
            <person name="Ahrendt S."/>
            <person name="Sahu N."/>
            <person name="Indic B."/>
            <person name="Wong-Bajracharya J."/>
            <person name="Merenyi Z."/>
            <person name="Ke H.-M."/>
            <person name="Monk M."/>
            <person name="Kocsube S."/>
            <person name="Drula E."/>
            <person name="Lipzen A."/>
            <person name="Balint B."/>
            <person name="Henrissat B."/>
            <person name="Andreopoulos B."/>
            <person name="Martin F.M."/>
            <person name="Harder C.B."/>
            <person name="Rigling D."/>
            <person name="Ford K.L."/>
            <person name="Foster G.D."/>
            <person name="Pangilinan J."/>
            <person name="Papanicolaou A."/>
            <person name="Barry K."/>
            <person name="LaButti K."/>
            <person name="Viragh M."/>
            <person name="Koriabine M."/>
            <person name="Yan M."/>
            <person name="Riley R."/>
            <person name="Champramary S."/>
            <person name="Plett K.L."/>
            <person name="Tsai I.J."/>
            <person name="Slot J."/>
            <person name="Sipos G."/>
            <person name="Plett J."/>
            <person name="Nagy L.G."/>
            <person name="Grigoriev I.V."/>
        </authorList>
    </citation>
    <scope>NUCLEOTIDE SEQUENCE</scope>
    <source>
        <strain evidence="5">CCBAS 213</strain>
    </source>
</reference>
<dbReference type="InterPro" id="IPR016162">
    <property type="entry name" value="Ald_DH_N"/>
</dbReference>
<dbReference type="PANTHER" id="PTHR43570:SF16">
    <property type="entry name" value="ALDEHYDE DEHYDROGENASE TYPE III, ISOFORM Q"/>
    <property type="match status" value="1"/>
</dbReference>
<dbReference type="InterPro" id="IPR016161">
    <property type="entry name" value="Ald_DH/histidinol_DH"/>
</dbReference>
<evidence type="ECO:0000313" key="6">
    <source>
        <dbReference type="Proteomes" id="UP001175211"/>
    </source>
</evidence>
<comment type="similarity">
    <text evidence="1">Belongs to the aldehyde dehydrogenase family.</text>
</comment>
<evidence type="ECO:0000256" key="3">
    <source>
        <dbReference type="SAM" id="Phobius"/>
    </source>
</evidence>
<dbReference type="Gene3D" id="3.40.605.10">
    <property type="entry name" value="Aldehyde Dehydrogenase, Chain A, domain 1"/>
    <property type="match status" value="1"/>
</dbReference>
<evidence type="ECO:0000256" key="1">
    <source>
        <dbReference type="ARBA" id="ARBA00009986"/>
    </source>
</evidence>
<organism evidence="5 6">
    <name type="scientific">Armillaria tabescens</name>
    <name type="common">Ringless honey mushroom</name>
    <name type="synonym">Agaricus tabescens</name>
    <dbReference type="NCBI Taxonomy" id="1929756"/>
    <lineage>
        <taxon>Eukaryota</taxon>
        <taxon>Fungi</taxon>
        <taxon>Dikarya</taxon>
        <taxon>Basidiomycota</taxon>
        <taxon>Agaricomycotina</taxon>
        <taxon>Agaricomycetes</taxon>
        <taxon>Agaricomycetidae</taxon>
        <taxon>Agaricales</taxon>
        <taxon>Marasmiineae</taxon>
        <taxon>Physalacriaceae</taxon>
        <taxon>Desarmillaria</taxon>
    </lineage>
</organism>
<dbReference type="GO" id="GO:0005737">
    <property type="term" value="C:cytoplasm"/>
    <property type="evidence" value="ECO:0007669"/>
    <property type="project" value="TreeGrafter"/>
</dbReference>
<protein>
    <submittedName>
        <fullName evidence="5">Aldehyde/histidinol dehydrogenase</fullName>
    </submittedName>
</protein>
<dbReference type="InterPro" id="IPR015590">
    <property type="entry name" value="Aldehyde_DH_dom"/>
</dbReference>
<dbReference type="RefSeq" id="XP_060321704.1">
    <property type="nucleotide sequence ID" value="XM_060468303.1"/>
</dbReference>
<dbReference type="PANTHER" id="PTHR43570">
    <property type="entry name" value="ALDEHYDE DEHYDROGENASE"/>
    <property type="match status" value="1"/>
</dbReference>
<dbReference type="AlphaFoldDB" id="A0AA39J2U8"/>
<comment type="caution">
    <text evidence="5">The sequence shown here is derived from an EMBL/GenBank/DDBJ whole genome shotgun (WGS) entry which is preliminary data.</text>
</comment>
<feature type="domain" description="Aldehyde dehydrogenase" evidence="4">
    <location>
        <begin position="3"/>
        <end position="145"/>
    </location>
</feature>
<dbReference type="GO" id="GO:0006081">
    <property type="term" value="P:aldehyde metabolic process"/>
    <property type="evidence" value="ECO:0007669"/>
    <property type="project" value="InterPro"/>
</dbReference>
<accession>A0AA39J2U8</accession>
<dbReference type="EMBL" id="JAUEPS010000192">
    <property type="protein sequence ID" value="KAK0434276.1"/>
    <property type="molecule type" value="Genomic_DNA"/>
</dbReference>
<dbReference type="Gene3D" id="3.40.309.10">
    <property type="entry name" value="Aldehyde Dehydrogenase, Chain A, domain 2"/>
    <property type="match status" value="1"/>
</dbReference>
<feature type="non-terminal residue" evidence="5">
    <location>
        <position position="156"/>
    </location>
</feature>
<gene>
    <name evidence="5" type="ORF">EV420DRAFT_1282626</name>
</gene>
<evidence type="ECO:0000313" key="5">
    <source>
        <dbReference type="EMBL" id="KAK0434276.1"/>
    </source>
</evidence>
<evidence type="ECO:0000256" key="2">
    <source>
        <dbReference type="ARBA" id="ARBA00023002"/>
    </source>
</evidence>
<keyword evidence="3" id="KW-0472">Membrane</keyword>
<dbReference type="Proteomes" id="UP001175211">
    <property type="component" value="Unassembled WGS sequence"/>
</dbReference>
<name>A0AA39J2U8_ARMTA</name>
<dbReference type="GO" id="GO:0004029">
    <property type="term" value="F:aldehyde dehydrogenase (NAD+) activity"/>
    <property type="evidence" value="ECO:0007669"/>
    <property type="project" value="TreeGrafter"/>
</dbReference>
<keyword evidence="3" id="KW-1133">Transmembrane helix</keyword>
<dbReference type="InterPro" id="IPR012394">
    <property type="entry name" value="Aldehyde_DH_NAD(P)"/>
</dbReference>
<keyword evidence="6" id="KW-1185">Reference proteome</keyword>
<feature type="transmembrane region" description="Helical" evidence="3">
    <location>
        <begin position="12"/>
        <end position="34"/>
    </location>
</feature>
<dbReference type="GeneID" id="85351851"/>
<dbReference type="InterPro" id="IPR016163">
    <property type="entry name" value="Ald_DH_C"/>
</dbReference>
<proteinExistence type="inferred from homology"/>
<dbReference type="Pfam" id="PF00171">
    <property type="entry name" value="Aldedh"/>
    <property type="match status" value="1"/>
</dbReference>